<dbReference type="GeneID" id="37267322"/>
<evidence type="ECO:0000313" key="2">
    <source>
        <dbReference type="EMBL" id="PWN98550.1"/>
    </source>
</evidence>
<dbReference type="RefSeq" id="XP_025598829.1">
    <property type="nucleotide sequence ID" value="XM_025739776.1"/>
</dbReference>
<evidence type="ECO:0000256" key="1">
    <source>
        <dbReference type="SAM" id="MobiDB-lite"/>
    </source>
</evidence>
<accession>A0A316ZA28</accession>
<sequence>MPVPSTRAMAGSRASGGVRRDRVPWAKRPSAPVCIWNTPEQSPKHEAERQESRRDHPMGRCRHTGVRSASPDEPPLLDCMLNAELHAASRDEASRMKRRSSSQQRAQKKRLRRTVLHGQSFTQAEALREQATSRRAKSVRLPARQRTAAARLHPLVRDDRGPLRKCPRARSIEGSRRRMRCLNQGQGRVASAAARHRGGAEACRGSRSCDVTAPSLASRAE</sequence>
<feature type="compositionally biased region" description="Basic and acidic residues" evidence="1">
    <location>
        <begin position="42"/>
        <end position="58"/>
    </location>
</feature>
<protein>
    <submittedName>
        <fullName evidence="2">Uncharacterized protein</fullName>
    </submittedName>
</protein>
<organism evidence="2 3">
    <name type="scientific">Tilletiopsis washingtonensis</name>
    <dbReference type="NCBI Taxonomy" id="58919"/>
    <lineage>
        <taxon>Eukaryota</taxon>
        <taxon>Fungi</taxon>
        <taxon>Dikarya</taxon>
        <taxon>Basidiomycota</taxon>
        <taxon>Ustilaginomycotina</taxon>
        <taxon>Exobasidiomycetes</taxon>
        <taxon>Entylomatales</taxon>
        <taxon>Entylomatales incertae sedis</taxon>
        <taxon>Tilletiopsis</taxon>
    </lineage>
</organism>
<feature type="region of interest" description="Disordered" evidence="1">
    <location>
        <begin position="90"/>
        <end position="143"/>
    </location>
</feature>
<gene>
    <name evidence="2" type="ORF">FA09DRAFT_269099</name>
</gene>
<evidence type="ECO:0000313" key="3">
    <source>
        <dbReference type="Proteomes" id="UP000245946"/>
    </source>
</evidence>
<feature type="compositionally biased region" description="Basic residues" evidence="1">
    <location>
        <begin position="96"/>
        <end position="115"/>
    </location>
</feature>
<feature type="region of interest" description="Disordered" evidence="1">
    <location>
        <begin position="1"/>
        <end position="77"/>
    </location>
</feature>
<dbReference type="AlphaFoldDB" id="A0A316ZA28"/>
<dbReference type="Proteomes" id="UP000245946">
    <property type="component" value="Unassembled WGS sequence"/>
</dbReference>
<reference evidence="2 3" key="1">
    <citation type="journal article" date="2018" name="Mol. Biol. Evol.">
        <title>Broad Genomic Sampling Reveals a Smut Pathogenic Ancestry of the Fungal Clade Ustilaginomycotina.</title>
        <authorList>
            <person name="Kijpornyongpan T."/>
            <person name="Mondo S.J."/>
            <person name="Barry K."/>
            <person name="Sandor L."/>
            <person name="Lee J."/>
            <person name="Lipzen A."/>
            <person name="Pangilinan J."/>
            <person name="LaButti K."/>
            <person name="Hainaut M."/>
            <person name="Henrissat B."/>
            <person name="Grigoriev I.V."/>
            <person name="Spatafora J.W."/>
            <person name="Aime M.C."/>
        </authorList>
    </citation>
    <scope>NUCLEOTIDE SEQUENCE [LARGE SCALE GENOMIC DNA]</scope>
    <source>
        <strain evidence="2 3">MCA 4186</strain>
    </source>
</reference>
<feature type="region of interest" description="Disordered" evidence="1">
    <location>
        <begin position="184"/>
        <end position="221"/>
    </location>
</feature>
<proteinExistence type="predicted"/>
<dbReference type="EMBL" id="KZ819291">
    <property type="protein sequence ID" value="PWN98550.1"/>
    <property type="molecule type" value="Genomic_DNA"/>
</dbReference>
<name>A0A316ZA28_9BASI</name>
<keyword evidence="3" id="KW-1185">Reference proteome</keyword>